<evidence type="ECO:0000256" key="3">
    <source>
        <dbReference type="ARBA" id="ARBA00022553"/>
    </source>
</evidence>
<keyword evidence="7" id="KW-0175">Coiled coil</keyword>
<keyword evidence="8" id="KW-0812">Transmembrane</keyword>
<dbReference type="PROSITE" id="PS51257">
    <property type="entry name" value="PROKAR_LIPOPROTEIN"/>
    <property type="match status" value="1"/>
</dbReference>
<dbReference type="GO" id="GO:0000155">
    <property type="term" value="F:phosphorelay sensor kinase activity"/>
    <property type="evidence" value="ECO:0007669"/>
    <property type="project" value="InterPro"/>
</dbReference>
<feature type="coiled-coil region" evidence="7">
    <location>
        <begin position="379"/>
        <end position="416"/>
    </location>
</feature>
<dbReference type="EMBL" id="JAHESE010000018">
    <property type="protein sequence ID" value="MBT1710034.1"/>
    <property type="molecule type" value="Genomic_DNA"/>
</dbReference>
<sequence length="634" mass="71680">MPCRRIAYYFLFILSCLVCHDVSGQSQKVADSLAKIYKKGTLQDTATLELLRHLAFNEVKDLKLALYYAEELITQSAAAGNHLYLFRGFFLKGNTKKLLGDLEESLEAYLRSIDAARKAQYFQGEANAYGAIAGIYSSASNHRNAMIYFNKAISTLRQSDDSVSLAAAILNAGDEFHTAKIYDSALLYFREAEIIFQKADYLIGKAYSLGNIGMVLANIGEDNLAEQKIKEATHILEELGDYYPVCVYLLSMSDIHHQKGDKPTALHYATRSLQLAQHYGLKEQISESSLKLSELYMHAGNTGESFRHYKNHIVYRDSVNNLDAVQKMADLRTEYEISQKQLELFEKEKMLAREKWIRNALMAAFCIMIFLAAMTYRNFKNQQRKNQKITEQKEEIERKNEDLVSLNEEKNNLISIVAHDLKSPVNQIKGMISLVRMTCKVDEESATYFDMIEQSSVRLSDMINKILNVEAIEATQLNVILEPVNFSDVVRANVNRSVVEVNRKQIQIQTSLPENVMVNSDLRYTDQVIDNLLSNAIKFSSPGKNIYITITHHDTTALCEIRDEGPGISESDKTKLFKKYQKLSATPTSNESSTGLGLSIVKKFVDAMGGEIWCESEPGNGASFFVKLLSYPRK</sequence>
<dbReference type="PROSITE" id="PS50109">
    <property type="entry name" value="HIS_KIN"/>
    <property type="match status" value="1"/>
</dbReference>
<evidence type="ECO:0000313" key="11">
    <source>
        <dbReference type="Proteomes" id="UP001319080"/>
    </source>
</evidence>
<dbReference type="CDD" id="cd00082">
    <property type="entry name" value="HisKA"/>
    <property type="match status" value="1"/>
</dbReference>
<keyword evidence="4" id="KW-0808">Transferase</keyword>
<evidence type="ECO:0000259" key="9">
    <source>
        <dbReference type="PROSITE" id="PS50109"/>
    </source>
</evidence>
<reference evidence="10 11" key="1">
    <citation type="submission" date="2021-05" db="EMBL/GenBank/DDBJ databases">
        <title>A Polyphasic approach of four new species of the genus Ohtaekwangia: Ohtaekwangia histidinii sp. nov., Ohtaekwangia cretensis sp. nov., Ohtaekwangia indiensis sp. nov., Ohtaekwangia reichenbachii sp. nov. from diverse environment.</title>
        <authorList>
            <person name="Octaviana S."/>
        </authorList>
    </citation>
    <scope>NUCLEOTIDE SEQUENCE [LARGE SCALE GENOMIC DNA]</scope>
    <source>
        <strain evidence="10 11">PWU5</strain>
    </source>
</reference>
<dbReference type="Gene3D" id="1.10.287.130">
    <property type="match status" value="1"/>
</dbReference>
<keyword evidence="3" id="KW-0597">Phosphoprotein</keyword>
<dbReference type="SUPFAM" id="SSF48452">
    <property type="entry name" value="TPR-like"/>
    <property type="match status" value="2"/>
</dbReference>
<dbReference type="SUPFAM" id="SSF47384">
    <property type="entry name" value="Homodimeric domain of signal transducing histidine kinase"/>
    <property type="match status" value="1"/>
</dbReference>
<evidence type="ECO:0000256" key="8">
    <source>
        <dbReference type="SAM" id="Phobius"/>
    </source>
</evidence>
<dbReference type="Pfam" id="PF00512">
    <property type="entry name" value="HisKA"/>
    <property type="match status" value="1"/>
</dbReference>
<accession>A0AAP2E0Y8</accession>
<dbReference type="Pfam" id="PF02518">
    <property type="entry name" value="HATPase_c"/>
    <property type="match status" value="1"/>
</dbReference>
<proteinExistence type="predicted"/>
<dbReference type="InterPro" id="IPR019734">
    <property type="entry name" value="TPR_rpt"/>
</dbReference>
<dbReference type="Gene3D" id="1.25.40.10">
    <property type="entry name" value="Tetratricopeptide repeat domain"/>
    <property type="match status" value="1"/>
</dbReference>
<dbReference type="Gene3D" id="3.30.565.10">
    <property type="entry name" value="Histidine kinase-like ATPase, C-terminal domain"/>
    <property type="match status" value="1"/>
</dbReference>
<feature type="domain" description="Histidine kinase" evidence="9">
    <location>
        <begin position="416"/>
        <end position="632"/>
    </location>
</feature>
<dbReference type="InterPro" id="IPR050736">
    <property type="entry name" value="Sensor_HK_Regulatory"/>
</dbReference>
<evidence type="ECO:0000256" key="6">
    <source>
        <dbReference type="ARBA" id="ARBA00023012"/>
    </source>
</evidence>
<dbReference type="InterPro" id="IPR036097">
    <property type="entry name" value="HisK_dim/P_sf"/>
</dbReference>
<evidence type="ECO:0000256" key="7">
    <source>
        <dbReference type="SAM" id="Coils"/>
    </source>
</evidence>
<evidence type="ECO:0000256" key="1">
    <source>
        <dbReference type="ARBA" id="ARBA00000085"/>
    </source>
</evidence>
<dbReference type="PANTHER" id="PTHR43711:SF1">
    <property type="entry name" value="HISTIDINE KINASE 1"/>
    <property type="match status" value="1"/>
</dbReference>
<dbReference type="FunFam" id="3.30.565.10:FF:000006">
    <property type="entry name" value="Sensor histidine kinase WalK"/>
    <property type="match status" value="1"/>
</dbReference>
<evidence type="ECO:0000313" key="10">
    <source>
        <dbReference type="EMBL" id="MBT1710034.1"/>
    </source>
</evidence>
<dbReference type="InterPro" id="IPR011990">
    <property type="entry name" value="TPR-like_helical_dom_sf"/>
</dbReference>
<keyword evidence="8" id="KW-0472">Membrane</keyword>
<dbReference type="RefSeq" id="WP_254085611.1">
    <property type="nucleotide sequence ID" value="NZ_JAHESE010000018.1"/>
</dbReference>
<feature type="coiled-coil region" evidence="7">
    <location>
        <begin position="328"/>
        <end position="355"/>
    </location>
</feature>
<keyword evidence="8" id="KW-1133">Transmembrane helix</keyword>
<dbReference type="Proteomes" id="UP001319080">
    <property type="component" value="Unassembled WGS sequence"/>
</dbReference>
<evidence type="ECO:0000256" key="5">
    <source>
        <dbReference type="ARBA" id="ARBA00022777"/>
    </source>
</evidence>
<feature type="transmembrane region" description="Helical" evidence="8">
    <location>
        <begin position="356"/>
        <end position="376"/>
    </location>
</feature>
<comment type="catalytic activity">
    <reaction evidence="1">
        <text>ATP + protein L-histidine = ADP + protein N-phospho-L-histidine.</text>
        <dbReference type="EC" id="2.7.13.3"/>
    </reaction>
</comment>
<comment type="caution">
    <text evidence="10">The sequence shown here is derived from an EMBL/GenBank/DDBJ whole genome shotgun (WGS) entry which is preliminary data.</text>
</comment>
<dbReference type="PANTHER" id="PTHR43711">
    <property type="entry name" value="TWO-COMPONENT HISTIDINE KINASE"/>
    <property type="match status" value="1"/>
</dbReference>
<keyword evidence="11" id="KW-1185">Reference proteome</keyword>
<dbReference type="InterPro" id="IPR004358">
    <property type="entry name" value="Sig_transdc_His_kin-like_C"/>
</dbReference>
<keyword evidence="5 10" id="KW-0418">Kinase</keyword>
<dbReference type="AlphaFoldDB" id="A0AAP2E0Y8"/>
<dbReference type="EC" id="2.7.13.3" evidence="2"/>
<name>A0AAP2E0Y8_9BACT</name>
<dbReference type="InterPro" id="IPR003661">
    <property type="entry name" value="HisK_dim/P_dom"/>
</dbReference>
<dbReference type="CDD" id="cd00075">
    <property type="entry name" value="HATPase"/>
    <property type="match status" value="1"/>
</dbReference>
<dbReference type="SMART" id="SM00388">
    <property type="entry name" value="HisKA"/>
    <property type="match status" value="1"/>
</dbReference>
<organism evidence="10 11">
    <name type="scientific">Dawidia cretensis</name>
    <dbReference type="NCBI Taxonomy" id="2782350"/>
    <lineage>
        <taxon>Bacteria</taxon>
        <taxon>Pseudomonadati</taxon>
        <taxon>Bacteroidota</taxon>
        <taxon>Cytophagia</taxon>
        <taxon>Cytophagales</taxon>
        <taxon>Chryseotaleaceae</taxon>
        <taxon>Dawidia</taxon>
    </lineage>
</organism>
<evidence type="ECO:0000256" key="2">
    <source>
        <dbReference type="ARBA" id="ARBA00012438"/>
    </source>
</evidence>
<dbReference type="SMART" id="SM00387">
    <property type="entry name" value="HATPase_c"/>
    <property type="match status" value="1"/>
</dbReference>
<dbReference type="InterPro" id="IPR005467">
    <property type="entry name" value="His_kinase_dom"/>
</dbReference>
<dbReference type="InterPro" id="IPR003594">
    <property type="entry name" value="HATPase_dom"/>
</dbReference>
<dbReference type="SMART" id="SM00028">
    <property type="entry name" value="TPR"/>
    <property type="match status" value="5"/>
</dbReference>
<dbReference type="PRINTS" id="PR00344">
    <property type="entry name" value="BCTRLSENSOR"/>
</dbReference>
<dbReference type="InterPro" id="IPR036890">
    <property type="entry name" value="HATPase_C_sf"/>
</dbReference>
<dbReference type="SUPFAM" id="SSF55874">
    <property type="entry name" value="ATPase domain of HSP90 chaperone/DNA topoisomerase II/histidine kinase"/>
    <property type="match status" value="1"/>
</dbReference>
<evidence type="ECO:0000256" key="4">
    <source>
        <dbReference type="ARBA" id="ARBA00022679"/>
    </source>
</evidence>
<keyword evidence="6" id="KW-0902">Two-component regulatory system</keyword>
<gene>
    <name evidence="10" type="ORF">KK062_17440</name>
</gene>
<protein>
    <recommendedName>
        <fullName evidence="2">histidine kinase</fullName>
        <ecNumber evidence="2">2.7.13.3</ecNumber>
    </recommendedName>
</protein>